<name>A0A9W7AT34_9STRA</name>
<sequence>MRALFVLVIVIVEGLEIWITKEDEPPVVYRKNSKLTSAQHDMTGIRQLTWFTHWSWCLIGVYFASALILPNGHPISVVVWEIAMPNAFLVTIICTFVIWKGLLEKEASTDGMKRPRTLVMHNANIAMCACEMFFASTDIHISHLGLAPLFGCLYVFFSWWRAPRISPESGPQYLYDFFDTTLPLQEVMINYCGVLFVLVAFYALVCVVSWVLDMTFWHDKKGLEGLLLACFVYSIMRFED</sequence>
<keyword evidence="1" id="KW-0812">Transmembrane</keyword>
<dbReference type="OrthoDB" id="43188at2759"/>
<dbReference type="AlphaFoldDB" id="A0A9W7AT34"/>
<keyword evidence="1" id="KW-1133">Transmembrane helix</keyword>
<dbReference type="Proteomes" id="UP001165082">
    <property type="component" value="Unassembled WGS sequence"/>
</dbReference>
<evidence type="ECO:0000313" key="3">
    <source>
        <dbReference type="Proteomes" id="UP001165082"/>
    </source>
</evidence>
<accession>A0A9W7AT34</accession>
<feature type="transmembrane region" description="Helical" evidence="1">
    <location>
        <begin position="188"/>
        <end position="212"/>
    </location>
</feature>
<comment type="caution">
    <text evidence="2">The sequence shown here is derived from an EMBL/GenBank/DDBJ whole genome shotgun (WGS) entry which is preliminary data.</text>
</comment>
<feature type="transmembrane region" description="Helical" evidence="1">
    <location>
        <begin position="51"/>
        <end position="70"/>
    </location>
</feature>
<reference evidence="2" key="1">
    <citation type="submission" date="2022-07" db="EMBL/GenBank/DDBJ databases">
        <title>Genome analysis of Parmales, a sister group of diatoms, reveals the evolutionary specialization of diatoms from phago-mixotrophs to photoautotrophs.</title>
        <authorList>
            <person name="Ban H."/>
            <person name="Sato S."/>
            <person name="Yoshikawa S."/>
            <person name="Kazumasa Y."/>
            <person name="Nakamura Y."/>
            <person name="Ichinomiya M."/>
            <person name="Saitoh K."/>
            <person name="Sato N."/>
            <person name="Blanc-Mathieu R."/>
            <person name="Endo H."/>
            <person name="Kuwata A."/>
            <person name="Ogata H."/>
        </authorList>
    </citation>
    <scope>NUCLEOTIDE SEQUENCE</scope>
</reference>
<gene>
    <name evidence="2" type="ORF">TrRE_jg6681</name>
</gene>
<feature type="transmembrane region" description="Helical" evidence="1">
    <location>
        <begin position="144"/>
        <end position="162"/>
    </location>
</feature>
<keyword evidence="3" id="KW-1185">Reference proteome</keyword>
<dbReference type="EMBL" id="BRXZ01001584">
    <property type="protein sequence ID" value="GMH74603.1"/>
    <property type="molecule type" value="Genomic_DNA"/>
</dbReference>
<organism evidence="2 3">
    <name type="scientific">Triparma retinervis</name>
    <dbReference type="NCBI Taxonomy" id="2557542"/>
    <lineage>
        <taxon>Eukaryota</taxon>
        <taxon>Sar</taxon>
        <taxon>Stramenopiles</taxon>
        <taxon>Ochrophyta</taxon>
        <taxon>Bolidophyceae</taxon>
        <taxon>Parmales</taxon>
        <taxon>Triparmaceae</taxon>
        <taxon>Triparma</taxon>
    </lineage>
</organism>
<proteinExistence type="predicted"/>
<evidence type="ECO:0000313" key="2">
    <source>
        <dbReference type="EMBL" id="GMH74603.1"/>
    </source>
</evidence>
<evidence type="ECO:0000256" key="1">
    <source>
        <dbReference type="SAM" id="Phobius"/>
    </source>
</evidence>
<keyword evidence="1" id="KW-0472">Membrane</keyword>
<feature type="transmembrane region" description="Helical" evidence="1">
    <location>
        <begin position="77"/>
        <end position="99"/>
    </location>
</feature>
<protein>
    <submittedName>
        <fullName evidence="2">Uncharacterized protein</fullName>
    </submittedName>
</protein>